<keyword evidence="3" id="KW-0863">Zinc-finger</keyword>
<evidence type="ECO:0000256" key="2">
    <source>
        <dbReference type="ARBA" id="ARBA00022723"/>
    </source>
</evidence>
<gene>
    <name evidence="8" type="ORF">BC936DRAFT_149541</name>
</gene>
<dbReference type="PANTHER" id="PTHR10071:SF281">
    <property type="entry name" value="BOX A-BINDING FACTOR-RELATED"/>
    <property type="match status" value="1"/>
</dbReference>
<dbReference type="PANTHER" id="PTHR10071">
    <property type="entry name" value="TRANSCRIPTION FACTOR GATA FAMILY MEMBER"/>
    <property type="match status" value="1"/>
</dbReference>
<evidence type="ECO:0000256" key="1">
    <source>
        <dbReference type="ARBA" id="ARBA00004123"/>
    </source>
</evidence>
<comment type="caution">
    <text evidence="8">The sequence shown here is derived from an EMBL/GenBank/DDBJ whole genome shotgun (WGS) entry which is preliminary data.</text>
</comment>
<proteinExistence type="predicted"/>
<evidence type="ECO:0000256" key="7">
    <source>
        <dbReference type="ARBA" id="ARBA00023242"/>
    </source>
</evidence>
<evidence type="ECO:0000313" key="8">
    <source>
        <dbReference type="EMBL" id="RUP44388.1"/>
    </source>
</evidence>
<accession>A0A433D0N4</accession>
<keyword evidence="7" id="KW-0539">Nucleus</keyword>
<evidence type="ECO:0000256" key="4">
    <source>
        <dbReference type="ARBA" id="ARBA00022833"/>
    </source>
</evidence>
<dbReference type="SUPFAM" id="SSF57716">
    <property type="entry name" value="Glucocorticoid receptor-like (DNA-binding domain)"/>
    <property type="match status" value="1"/>
</dbReference>
<dbReference type="GO" id="GO:0000978">
    <property type="term" value="F:RNA polymerase II cis-regulatory region sequence-specific DNA binding"/>
    <property type="evidence" value="ECO:0007669"/>
    <property type="project" value="TreeGrafter"/>
</dbReference>
<dbReference type="PRINTS" id="PR00619">
    <property type="entry name" value="GATAZNFINGER"/>
</dbReference>
<organism evidence="8 9">
    <name type="scientific">Jimgerdemannia flammicorona</name>
    <dbReference type="NCBI Taxonomy" id="994334"/>
    <lineage>
        <taxon>Eukaryota</taxon>
        <taxon>Fungi</taxon>
        <taxon>Fungi incertae sedis</taxon>
        <taxon>Mucoromycota</taxon>
        <taxon>Mucoromycotina</taxon>
        <taxon>Endogonomycetes</taxon>
        <taxon>Endogonales</taxon>
        <taxon>Endogonaceae</taxon>
        <taxon>Jimgerdemannia</taxon>
    </lineage>
</organism>
<dbReference type="EMBL" id="RBNI01009007">
    <property type="protein sequence ID" value="RUP44388.1"/>
    <property type="molecule type" value="Genomic_DNA"/>
</dbReference>
<keyword evidence="9" id="KW-1185">Reference proteome</keyword>
<dbReference type="Gene3D" id="3.30.50.10">
    <property type="entry name" value="Erythroid Transcription Factor GATA-1, subunit A"/>
    <property type="match status" value="1"/>
</dbReference>
<dbReference type="Pfam" id="PF00320">
    <property type="entry name" value="GATA"/>
    <property type="match status" value="1"/>
</dbReference>
<dbReference type="AlphaFoldDB" id="A0A433D0N4"/>
<dbReference type="GO" id="GO:0045944">
    <property type="term" value="P:positive regulation of transcription by RNA polymerase II"/>
    <property type="evidence" value="ECO:0007669"/>
    <property type="project" value="TreeGrafter"/>
</dbReference>
<name>A0A433D0N4_9FUNG</name>
<reference evidence="8 9" key="1">
    <citation type="journal article" date="2018" name="New Phytol.">
        <title>Phylogenomics of Endogonaceae and evolution of mycorrhizas within Mucoromycota.</title>
        <authorList>
            <person name="Chang Y."/>
            <person name="Desiro A."/>
            <person name="Na H."/>
            <person name="Sandor L."/>
            <person name="Lipzen A."/>
            <person name="Clum A."/>
            <person name="Barry K."/>
            <person name="Grigoriev I.V."/>
            <person name="Martin F.M."/>
            <person name="Stajich J.E."/>
            <person name="Smith M.E."/>
            <person name="Bonito G."/>
            <person name="Spatafora J.W."/>
        </authorList>
    </citation>
    <scope>NUCLEOTIDE SEQUENCE [LARGE SCALE GENOMIC DNA]</scope>
    <source>
        <strain evidence="8 9">GMNB39</strain>
    </source>
</reference>
<keyword evidence="4" id="KW-0862">Zinc</keyword>
<dbReference type="PROSITE" id="PS00344">
    <property type="entry name" value="GATA_ZN_FINGER_1"/>
    <property type="match status" value="1"/>
</dbReference>
<dbReference type="InterPro" id="IPR000679">
    <property type="entry name" value="Znf_GATA"/>
</dbReference>
<dbReference type="GO" id="GO:0000122">
    <property type="term" value="P:negative regulation of transcription by RNA polymerase II"/>
    <property type="evidence" value="ECO:0007669"/>
    <property type="project" value="TreeGrafter"/>
</dbReference>
<evidence type="ECO:0000256" key="5">
    <source>
        <dbReference type="ARBA" id="ARBA00023015"/>
    </source>
</evidence>
<dbReference type="GO" id="GO:0000981">
    <property type="term" value="F:DNA-binding transcription factor activity, RNA polymerase II-specific"/>
    <property type="evidence" value="ECO:0007669"/>
    <property type="project" value="TreeGrafter"/>
</dbReference>
<dbReference type="SMART" id="SM00401">
    <property type="entry name" value="ZnF_GATA"/>
    <property type="match status" value="1"/>
</dbReference>
<keyword evidence="6" id="KW-0804">Transcription</keyword>
<dbReference type="Proteomes" id="UP000268093">
    <property type="component" value="Unassembled WGS sequence"/>
</dbReference>
<comment type="subcellular location">
    <subcellularLocation>
        <location evidence="1">Nucleus</location>
    </subcellularLocation>
</comment>
<dbReference type="InterPro" id="IPR013860">
    <property type="entry name" value="AreA_GATA"/>
</dbReference>
<sequence length="1060" mass="112176">MFGQIHNGPVNIAVQHQHTPIVKNYRQSNGFTDSITASLKLEQQQQQQQQQHQTVFETSRKSSTPVNSTAPSRRASLFPLADKPDIGKMAVVTPTSPPIAAAHLLSDNLFPPRKPKNKQKTFDDSSDGSEDEATKESKQDPLATQVWRLYTKAKDTLPNGSRLENLTWRMMAMTLNKKRSEAERAARERSQSMSPASSPAYSNEPQSPSQNSLTSVAERMSAMDVDVEMTSAAPTHRQAAAHNSISTYHRQSFGSRIFIPSTTVTKPTDEVDETAMFIDPSAMADTPSPIQTADFSPSPSSQPYEDDELEQHHTGTMPISIPFANQNPNPPPADDTTTNLSSSAPPYMYDIHNVSFIQQSSSEKKRANVMVTGSSRASGPTLPNKRTAIDSTGVRPMQHMRAMEIGGVSELRKNAKRPANFSPQLSLMTSITIPNDLPEDSDMEYQDDEYDSSQSPSPATSPYHNNFTYTTSPLESLDYSAAITTSAMSTSLPSISGFPLGLGPLPNNRGLTPSSTQMMPEPSEGSPFFDFSSSHGVSQGGSSGTITDNIMGGPGTDSFNMSLEQFLTMYYPNSVGNSDILQAGVGLFSHIDPSHLVTTPPPENDRDMSPGPSSMSGDRSAGGSDGKEASGTAMTKFGEQGDVGEWGRGGGGGDGGGGDDVGGLYGGGSGNATLANNANASLPISSGKRSRPISRAGSLNGPASSGNTDSGDSSPENAAANSSAMSTDSGPAPSASTSNSSNSGSANSAQPTKCTNCETTTTPLWRRNPEGLPLCNACGLFLKLHGVVRPLSLKTDIIKKRNRGGGVNAATNKNGKGKGNGVASFMQTSGPGASMGVIGKRANIGTVNIAPGVSGSSRIITPNTNPSVSIVSSAPLSAPVNPAAPISARSITFAQHRTGAQMMSKRQRRYSSGERDIMTGSQQQQQSTTGPVNPMTEQQQQMNFSTIQRPGNTPTLQYPPVMQPQNRPAGPPPGPVRSRTTPAGMMLTVNNTNSSSGPNPAGTQSTPTGQVLNLNNLMPIFAASAGAGTDEEVSSRLIMMQQQQAEYALNGRQTWHYDRK</sequence>
<dbReference type="OrthoDB" id="515401at2759"/>
<keyword evidence="5" id="KW-0805">Transcription regulation</keyword>
<protein>
    <submittedName>
        <fullName evidence="8">Uncharacterized protein</fullName>
    </submittedName>
</protein>
<dbReference type="InterPro" id="IPR039355">
    <property type="entry name" value="Transcription_factor_GATA"/>
</dbReference>
<keyword evidence="2" id="KW-0479">Metal-binding</keyword>
<dbReference type="InterPro" id="IPR013088">
    <property type="entry name" value="Znf_NHR/GATA"/>
</dbReference>
<dbReference type="GO" id="GO:0008270">
    <property type="term" value="F:zinc ion binding"/>
    <property type="evidence" value="ECO:0007669"/>
    <property type="project" value="UniProtKB-KW"/>
</dbReference>
<evidence type="ECO:0000256" key="6">
    <source>
        <dbReference type="ARBA" id="ARBA00023163"/>
    </source>
</evidence>
<dbReference type="FunFam" id="3.30.50.10:FF:000007">
    <property type="entry name" value="Nitrogen regulatory AreA, N-terminal"/>
    <property type="match status" value="1"/>
</dbReference>
<evidence type="ECO:0000313" key="9">
    <source>
        <dbReference type="Proteomes" id="UP000268093"/>
    </source>
</evidence>
<dbReference type="GO" id="GO:0005634">
    <property type="term" value="C:nucleus"/>
    <property type="evidence" value="ECO:0007669"/>
    <property type="project" value="UniProtKB-SubCell"/>
</dbReference>
<evidence type="ECO:0000256" key="3">
    <source>
        <dbReference type="ARBA" id="ARBA00022771"/>
    </source>
</evidence>
<dbReference type="CDD" id="cd00202">
    <property type="entry name" value="ZnF_GATA"/>
    <property type="match status" value="1"/>
</dbReference>
<dbReference type="Pfam" id="PF08550">
    <property type="entry name" value="GATA_AreA"/>
    <property type="match status" value="1"/>
</dbReference>
<dbReference type="PROSITE" id="PS50114">
    <property type="entry name" value="GATA_ZN_FINGER_2"/>
    <property type="match status" value="1"/>
</dbReference>